<dbReference type="NCBIfam" id="NF033707">
    <property type="entry name" value="T9SS_sortase"/>
    <property type="match status" value="1"/>
</dbReference>
<evidence type="ECO:0000313" key="4">
    <source>
        <dbReference type="EMBL" id="QCD42091.1"/>
    </source>
</evidence>
<proteinExistence type="predicted"/>
<feature type="signal peptide" evidence="2">
    <location>
        <begin position="1"/>
        <end position="19"/>
    </location>
</feature>
<dbReference type="GO" id="GO:0006508">
    <property type="term" value="P:proteolysis"/>
    <property type="evidence" value="ECO:0007669"/>
    <property type="project" value="InterPro"/>
</dbReference>
<evidence type="ECO:0000259" key="3">
    <source>
        <dbReference type="Pfam" id="PF01364"/>
    </source>
</evidence>
<dbReference type="Gene3D" id="2.60.40.4070">
    <property type="match status" value="1"/>
</dbReference>
<name>A0A4P7W2C4_9BACT</name>
<reference evidence="5" key="1">
    <citation type="submission" date="2019-02" db="EMBL/GenBank/DDBJ databases">
        <title>Isolation and identification of novel species under the genus Muribaculum.</title>
        <authorList>
            <person name="Miyake S."/>
            <person name="Ding Y."/>
            <person name="Low A."/>
            <person name="Soh M."/>
            <person name="Seedorf H."/>
        </authorList>
    </citation>
    <scope>NUCLEOTIDE SEQUENCE [LARGE SCALE GENOMIC DNA]</scope>
    <source>
        <strain evidence="5">H5</strain>
    </source>
</reference>
<dbReference type="Gene3D" id="3.40.50.10390">
    <property type="entry name" value="Gingipain r, domain 1"/>
    <property type="match status" value="1"/>
</dbReference>
<dbReference type="Proteomes" id="UP000297149">
    <property type="component" value="Chromosome"/>
</dbReference>
<gene>
    <name evidence="4" type="primary">porU</name>
    <name evidence="4" type="ORF">E7747_07280</name>
</gene>
<dbReference type="Gene3D" id="3.40.50.1460">
    <property type="match status" value="1"/>
</dbReference>
<accession>A0A4P7W2C4</accession>
<dbReference type="InterPro" id="IPR029031">
    <property type="entry name" value="Gingipain_N_sf"/>
</dbReference>
<dbReference type="RefSeq" id="WP_136415061.1">
    <property type="nucleotide sequence ID" value="NZ_CP039396.1"/>
</dbReference>
<sequence length="1125" mass="122838">MRSFIRHIFALFTISFASAFTTHAFTLDTYAESSVLSSGRWIKVSVTESGLHIIPTSTLRAWGFSDPSAVRIFGYGGARISDQLSRANYVDDLPVVKSELTANGIIFYAQGPGVWKQERDDIFTHSLNPYSTKGYYFLTDSRPDTDSSISTEGGSPTDGAATTFTERIYHELDLVTPAESGHQLVGEDFRYTSNRTFNFQLPGNAADSVWMQCDFFAKSTSSPVQLSFTANGQKLASASGDRVPATAEWGRTATIRKRFPLSGNSLALGIGISISSPISLANLDRILLTYTREISMPTSGPLIFTATNRSVKLKGIKADTRVWDVTNPNTPIAMPVTTTSDGAGAWTSDYNGLRTYAAWSSTVGLPNPRFVGNVANQDLHAKQTPDMIIISPSQLLEQSRRIANLHSAAPRNLEVLVIPEEQVYNEFGSGVADLNALRRMLKMFYDRGNASGAEHTLKYVLLMGGAHHDHRRLTSAMAGSSAITLPIWQSELCDGESSSYCSDDPLAFLEDNSGLSIASDRLSVAVGRIPARSVSSAKNYVDRLISYVNNPPKSEWRNRILMFADDGNTGQHMEQSDAMEDTMRTNSSGRGFTYHKVYIDAYELRNGTSEEAKKKVSSLFDDGVVIWSYIGHGAINNLSGDGIFTSTYLNNLYLRHPFFFYGATCTFGQLDGNATSGMESLIMTDGGGAIGGFCATRPVYISLNGPLSKESGIEFTRREADGNFQPVGEVFRRAKNSRKGDDNVRRYILFSDPALRLATPANNIRLLSINGQEVSEDSQPTIAARSQTVVRGEICDPDGNRIEGFNGWLSLSLYDAERSITSLGRKVGDDEGKKHTFEEQGERLYAGRTQVTDGIFEIIIQMPSEIADNYRPATVSMFASADDGQEASGVCRDLYAYGLEENALPDDVPPVIEYLYLNHDSFKPSDAVDANPMLIARVSDDTGLNMSSAGIGHQMSISIDKDQSFTDVSSRYTPDSDGSPAGTILYQLPELTAGNHTATLKVWDTGGNSTSATIDFFVNPDLAPKIFDIYSDANPATTEANFYVNHNRPDAMLTVKIEIFDFNGTLMWTSETSGRADMYASAPVTWNLTTTSGSKVSRGIYLYRATISSGGKSSSLTKRLAVAPQ</sequence>
<dbReference type="GO" id="GO:0008234">
    <property type="term" value="F:cysteine-type peptidase activity"/>
    <property type="evidence" value="ECO:0007669"/>
    <property type="project" value="InterPro"/>
</dbReference>
<dbReference type="InterPro" id="IPR001769">
    <property type="entry name" value="Gingipain"/>
</dbReference>
<dbReference type="EMBL" id="CP039396">
    <property type="protein sequence ID" value="QCD42091.1"/>
    <property type="molecule type" value="Genomic_DNA"/>
</dbReference>
<dbReference type="Pfam" id="PF01364">
    <property type="entry name" value="Peptidase_C25"/>
    <property type="match status" value="1"/>
</dbReference>
<protein>
    <submittedName>
        <fullName evidence="4">Type IX secretion system sortase PorU</fullName>
    </submittedName>
</protein>
<dbReference type="CDD" id="cd02258">
    <property type="entry name" value="Peptidase_C25_N"/>
    <property type="match status" value="1"/>
</dbReference>
<evidence type="ECO:0000256" key="2">
    <source>
        <dbReference type="SAM" id="SignalP"/>
    </source>
</evidence>
<dbReference type="KEGG" id="ddb:E7747_07280"/>
<keyword evidence="5" id="KW-1185">Reference proteome</keyword>
<dbReference type="InterPro" id="IPR029030">
    <property type="entry name" value="Caspase-like_dom_sf"/>
</dbReference>
<dbReference type="AlphaFoldDB" id="A0A4P7W2C4"/>
<feature type="domain" description="Gingipain" evidence="3">
    <location>
        <begin position="387"/>
        <end position="757"/>
    </location>
</feature>
<organism evidence="4 5">
    <name type="scientific">Duncaniella dubosii</name>
    <dbReference type="NCBI Taxonomy" id="2518971"/>
    <lineage>
        <taxon>Bacteria</taxon>
        <taxon>Pseudomonadati</taxon>
        <taxon>Bacteroidota</taxon>
        <taxon>Bacteroidia</taxon>
        <taxon>Bacteroidales</taxon>
        <taxon>Muribaculaceae</taxon>
        <taxon>Duncaniella</taxon>
    </lineage>
</organism>
<evidence type="ECO:0000313" key="5">
    <source>
        <dbReference type="Proteomes" id="UP000297149"/>
    </source>
</evidence>
<keyword evidence="1 2" id="KW-0732">Signal</keyword>
<dbReference type="SUPFAM" id="SSF52129">
    <property type="entry name" value="Caspase-like"/>
    <property type="match status" value="1"/>
</dbReference>
<evidence type="ECO:0000256" key="1">
    <source>
        <dbReference type="ARBA" id="ARBA00022729"/>
    </source>
</evidence>
<feature type="chain" id="PRO_5020351840" evidence="2">
    <location>
        <begin position="20"/>
        <end position="1125"/>
    </location>
</feature>